<dbReference type="CDD" id="cd04882">
    <property type="entry name" value="ACT_Bt0572_2"/>
    <property type="match status" value="1"/>
</dbReference>
<evidence type="ECO:0000259" key="1">
    <source>
        <dbReference type="PROSITE" id="PS51671"/>
    </source>
</evidence>
<dbReference type="RefSeq" id="WP_207300425.1">
    <property type="nucleotide sequence ID" value="NZ_CP071444.1"/>
</dbReference>
<dbReference type="Gene3D" id="3.30.2130.10">
    <property type="entry name" value="VC0802-like"/>
    <property type="match status" value="1"/>
</dbReference>
<accession>A0A974XG18</accession>
<dbReference type="Pfam" id="PF19571">
    <property type="entry name" value="ACT_8"/>
    <property type="match status" value="1"/>
</dbReference>
<reference evidence="2" key="1">
    <citation type="submission" date="2021-03" db="EMBL/GenBank/DDBJ databases">
        <title>Alkalibacter marinus sp. nov., isolated from tidal flat sediment.</title>
        <authorList>
            <person name="Namirimu T."/>
            <person name="Yang J.-A."/>
            <person name="Yang S.-H."/>
            <person name="Kim Y.-J."/>
            <person name="Kwon K.K."/>
        </authorList>
    </citation>
    <scope>NUCLEOTIDE SEQUENCE</scope>
    <source>
        <strain evidence="2">ES005</strain>
    </source>
</reference>
<dbReference type="InterPro" id="IPR002912">
    <property type="entry name" value="ACT_dom"/>
</dbReference>
<dbReference type="PROSITE" id="PS51671">
    <property type="entry name" value="ACT"/>
    <property type="match status" value="1"/>
</dbReference>
<dbReference type="AlphaFoldDB" id="A0A974XG18"/>
<evidence type="ECO:0000313" key="2">
    <source>
        <dbReference type="EMBL" id="QSX09086.1"/>
    </source>
</evidence>
<dbReference type="PANTHER" id="PTHR40099:SF1">
    <property type="entry name" value="ACETOLACTATE SYNTHASE, SMALL SUBUNIT"/>
    <property type="match status" value="1"/>
</dbReference>
<dbReference type="InterPro" id="IPR045739">
    <property type="entry name" value="ACT_dom_pair"/>
</dbReference>
<dbReference type="PANTHER" id="PTHR40099">
    <property type="entry name" value="ACETOLACTATE SYNTHASE, SMALL SUBUNIT"/>
    <property type="match status" value="1"/>
</dbReference>
<dbReference type="InterPro" id="IPR045865">
    <property type="entry name" value="ACT-like_dom_sf"/>
</dbReference>
<dbReference type="CDD" id="cd04908">
    <property type="entry name" value="ACT_Bt0572_1"/>
    <property type="match status" value="1"/>
</dbReference>
<sequence>MIIKQLTVFLENKSGRLSEVTRVLGENNINISALSIADTSEYGLLRLIVSDGEKATDLLKRNGFSVNLTDVICLNVKHTPGTLHDAIKTLSNGGIDIEYMYAYAVGDNAAVIMKVSDAKEAIYILTQNNIDLLRSDEMA</sequence>
<dbReference type="Proteomes" id="UP000663499">
    <property type="component" value="Chromosome"/>
</dbReference>
<name>A0A974XG18_9FIRM</name>
<evidence type="ECO:0000313" key="3">
    <source>
        <dbReference type="Proteomes" id="UP000663499"/>
    </source>
</evidence>
<proteinExistence type="predicted"/>
<protein>
    <submittedName>
        <fullName evidence="2">ACT domain-containing protein</fullName>
    </submittedName>
</protein>
<dbReference type="EMBL" id="CP071444">
    <property type="protein sequence ID" value="QSX09086.1"/>
    <property type="molecule type" value="Genomic_DNA"/>
</dbReference>
<keyword evidence="3" id="KW-1185">Reference proteome</keyword>
<gene>
    <name evidence="2" type="ORF">J0B03_03180</name>
</gene>
<dbReference type="KEGG" id="alka:J0B03_03180"/>
<dbReference type="SUPFAM" id="SSF55021">
    <property type="entry name" value="ACT-like"/>
    <property type="match status" value="2"/>
</dbReference>
<feature type="domain" description="ACT" evidence="1">
    <location>
        <begin position="5"/>
        <end position="81"/>
    </location>
</feature>
<organism evidence="2 3">
    <name type="scientific">Alkalibacter rhizosphaerae</name>
    <dbReference type="NCBI Taxonomy" id="2815577"/>
    <lineage>
        <taxon>Bacteria</taxon>
        <taxon>Bacillati</taxon>
        <taxon>Bacillota</taxon>
        <taxon>Clostridia</taxon>
        <taxon>Eubacteriales</taxon>
        <taxon>Eubacteriaceae</taxon>
        <taxon>Alkalibacter</taxon>
    </lineage>
</organism>